<gene>
    <name evidence="2" type="ORF">CTI12_AA083440</name>
</gene>
<dbReference type="EMBL" id="PKPP01000960">
    <property type="protein sequence ID" value="PWA87001.1"/>
    <property type="molecule type" value="Genomic_DNA"/>
</dbReference>
<dbReference type="OrthoDB" id="429143at2759"/>
<comment type="caution">
    <text evidence="2">The sequence shown here is derived from an EMBL/GenBank/DDBJ whole genome shotgun (WGS) entry which is preliminary data.</text>
</comment>
<dbReference type="InterPro" id="IPR056511">
    <property type="entry name" value="IDM1_C"/>
</dbReference>
<dbReference type="STRING" id="35608.A0A2U1PML6"/>
<keyword evidence="2" id="KW-0808">Transferase</keyword>
<evidence type="ECO:0000259" key="1">
    <source>
        <dbReference type="Pfam" id="PF23209"/>
    </source>
</evidence>
<reference evidence="2 3" key="1">
    <citation type="journal article" date="2018" name="Mol. Plant">
        <title>The genome of Artemisia annua provides insight into the evolution of Asteraceae family and artemisinin biosynthesis.</title>
        <authorList>
            <person name="Shen Q."/>
            <person name="Zhang L."/>
            <person name="Liao Z."/>
            <person name="Wang S."/>
            <person name="Yan T."/>
            <person name="Shi P."/>
            <person name="Liu M."/>
            <person name="Fu X."/>
            <person name="Pan Q."/>
            <person name="Wang Y."/>
            <person name="Lv Z."/>
            <person name="Lu X."/>
            <person name="Zhang F."/>
            <person name="Jiang W."/>
            <person name="Ma Y."/>
            <person name="Chen M."/>
            <person name="Hao X."/>
            <person name="Li L."/>
            <person name="Tang Y."/>
            <person name="Lv G."/>
            <person name="Zhou Y."/>
            <person name="Sun X."/>
            <person name="Brodelius P.E."/>
            <person name="Rose J.K.C."/>
            <person name="Tang K."/>
        </authorList>
    </citation>
    <scope>NUCLEOTIDE SEQUENCE [LARGE SCALE GENOMIC DNA]</scope>
    <source>
        <strain evidence="3">cv. Huhao1</strain>
        <tissue evidence="2">Leaf</tissue>
    </source>
</reference>
<feature type="domain" description="Increased DNA methylation 1 C-terminal" evidence="1">
    <location>
        <begin position="87"/>
        <end position="115"/>
    </location>
</feature>
<proteinExistence type="predicted"/>
<dbReference type="GO" id="GO:0016746">
    <property type="term" value="F:acyltransferase activity"/>
    <property type="evidence" value="ECO:0007669"/>
    <property type="project" value="UniProtKB-KW"/>
</dbReference>
<keyword evidence="2" id="KW-0012">Acyltransferase</keyword>
<sequence length="189" mass="22301">MTIQNSHIENRWYRPKTYGLNQNNMGFIPKIGMLNPISDGLSWTLLKYIHGDQKVHSAQLALKSECNLKLAIALTIMEECFLPMHLIHGVKVAEMPLIVTCSKYRRQGLCRRLINNQSFVWLQKQYHSIEILGHLFRERFFFNFKKELISHANQHMDQQWLMKWLLQLADGKWFSGQFITKLTFDSLGY</sequence>
<evidence type="ECO:0000313" key="3">
    <source>
        <dbReference type="Proteomes" id="UP000245207"/>
    </source>
</evidence>
<keyword evidence="3" id="KW-1185">Reference proteome</keyword>
<dbReference type="PANTHER" id="PTHR46508">
    <property type="entry name" value="PHD FINGER FAMILY PROTEIN"/>
    <property type="match status" value="1"/>
</dbReference>
<evidence type="ECO:0000313" key="2">
    <source>
        <dbReference type="EMBL" id="PWA87001.1"/>
    </source>
</evidence>
<dbReference type="AlphaFoldDB" id="A0A2U1PML6"/>
<name>A0A2U1PML6_ARTAN</name>
<accession>A0A2U1PML6</accession>
<dbReference type="Proteomes" id="UP000245207">
    <property type="component" value="Unassembled WGS sequence"/>
</dbReference>
<protein>
    <submittedName>
        <fullName evidence="2">Acyl-CoA N-acyltransferase</fullName>
    </submittedName>
</protein>
<dbReference type="PANTHER" id="PTHR46508:SF2">
    <property type="entry name" value="INCREASED DNA METHYLATION 1"/>
    <property type="match status" value="1"/>
</dbReference>
<dbReference type="Pfam" id="PF23209">
    <property type="entry name" value="IDM1_C"/>
    <property type="match status" value="1"/>
</dbReference>
<organism evidence="2 3">
    <name type="scientific">Artemisia annua</name>
    <name type="common">Sweet wormwood</name>
    <dbReference type="NCBI Taxonomy" id="35608"/>
    <lineage>
        <taxon>Eukaryota</taxon>
        <taxon>Viridiplantae</taxon>
        <taxon>Streptophyta</taxon>
        <taxon>Embryophyta</taxon>
        <taxon>Tracheophyta</taxon>
        <taxon>Spermatophyta</taxon>
        <taxon>Magnoliopsida</taxon>
        <taxon>eudicotyledons</taxon>
        <taxon>Gunneridae</taxon>
        <taxon>Pentapetalae</taxon>
        <taxon>asterids</taxon>
        <taxon>campanulids</taxon>
        <taxon>Asterales</taxon>
        <taxon>Asteraceae</taxon>
        <taxon>Asteroideae</taxon>
        <taxon>Anthemideae</taxon>
        <taxon>Artemisiinae</taxon>
        <taxon>Artemisia</taxon>
    </lineage>
</organism>